<evidence type="ECO:0000313" key="1">
    <source>
        <dbReference type="EMBL" id="KAL2650566.1"/>
    </source>
</evidence>
<comment type="caution">
    <text evidence="1">The sequence shown here is derived from an EMBL/GenBank/DDBJ whole genome shotgun (WGS) entry which is preliminary data.</text>
</comment>
<name>A0ABD1ZGK4_9MARC</name>
<sequence>MQTKYTSSSHQQNLQYRHQQHERYELDFTLGTVEEEEEDFLSVSGSPTYELNDILVHRLSKSVHGVSKNFAQWMSVTTLLQEKDKQVLSSLLRIHKKRSGWLSHKALAGYMSAHLFYSLNTLKFYKWLGNNIKKVEAGNDRTMSMVMNLLSAPEPPTSHEVKQLLKVLRKHRADTKTCREDFSWAFDTAWTGYSMLLDKISVEERRLDEHKLRDGLKGSLMLKVLKGLSCTEACYQLQSVRPFTEDEKSLDEVLCLDKAVSLDFSFPTPMLDLLIRVLKNKAKGEKGEIEDDLAEIGSIQALVEAVKSEETHFSSLLLQLKHHVMRCFHSVKDLHTQILQLQQPVSMRDGDGDS</sequence>
<organism evidence="1 2">
    <name type="scientific">Riccia fluitans</name>
    <dbReference type="NCBI Taxonomy" id="41844"/>
    <lineage>
        <taxon>Eukaryota</taxon>
        <taxon>Viridiplantae</taxon>
        <taxon>Streptophyta</taxon>
        <taxon>Embryophyta</taxon>
        <taxon>Marchantiophyta</taxon>
        <taxon>Marchantiopsida</taxon>
        <taxon>Marchantiidae</taxon>
        <taxon>Marchantiales</taxon>
        <taxon>Ricciaceae</taxon>
        <taxon>Riccia</taxon>
    </lineage>
</organism>
<dbReference type="AlphaFoldDB" id="A0ABD1ZGK4"/>
<reference evidence="1 2" key="1">
    <citation type="submission" date="2024-09" db="EMBL/GenBank/DDBJ databases">
        <title>Chromosome-scale assembly of Riccia fluitans.</title>
        <authorList>
            <person name="Paukszto L."/>
            <person name="Sawicki J."/>
            <person name="Karawczyk K."/>
            <person name="Piernik-Szablinska J."/>
            <person name="Szczecinska M."/>
            <person name="Mazdziarz M."/>
        </authorList>
    </citation>
    <scope>NUCLEOTIDE SEQUENCE [LARGE SCALE GENOMIC DNA]</scope>
    <source>
        <strain evidence="1">Rf_01</strain>
        <tissue evidence="1">Aerial parts of the thallus</tissue>
    </source>
</reference>
<proteinExistence type="predicted"/>
<accession>A0ABD1ZGK4</accession>
<keyword evidence="2" id="KW-1185">Reference proteome</keyword>
<evidence type="ECO:0000313" key="2">
    <source>
        <dbReference type="Proteomes" id="UP001605036"/>
    </source>
</evidence>
<dbReference type="Proteomes" id="UP001605036">
    <property type="component" value="Unassembled WGS sequence"/>
</dbReference>
<gene>
    <name evidence="1" type="ORF">R1flu_018694</name>
</gene>
<protein>
    <submittedName>
        <fullName evidence="1">Uncharacterized protein</fullName>
    </submittedName>
</protein>
<dbReference type="EMBL" id="JBHFFA010000001">
    <property type="protein sequence ID" value="KAL2650566.1"/>
    <property type="molecule type" value="Genomic_DNA"/>
</dbReference>